<dbReference type="Proteomes" id="UP000222168">
    <property type="component" value="Unassembled WGS sequence"/>
</dbReference>
<evidence type="ECO:0000313" key="2">
    <source>
        <dbReference type="Proteomes" id="UP000222168"/>
    </source>
</evidence>
<name>A0A2D0KI70_9GAMM</name>
<gene>
    <name evidence="1" type="ORF">Xish_02232</name>
</gene>
<sequence>MSFQLTLKVEHRVNLLKHNSFAQRTVHFTMTCTDAQTYKTNILSLIKYTVT</sequence>
<dbReference type="EMBL" id="NJAK01000001">
    <property type="protein sequence ID" value="PHM63005.1"/>
    <property type="molecule type" value="Genomic_DNA"/>
</dbReference>
<comment type="caution">
    <text evidence="1">The sequence shown here is derived from an EMBL/GenBank/DDBJ whole genome shotgun (WGS) entry which is preliminary data.</text>
</comment>
<reference evidence="1 2" key="1">
    <citation type="journal article" date="2017" name="Nat. Microbiol.">
        <title>Natural product diversity associated with the nematode symbionts Photorhabdus and Xenorhabdus.</title>
        <authorList>
            <person name="Tobias N.J."/>
            <person name="Wolff H."/>
            <person name="Djahanschiri B."/>
            <person name="Grundmann F."/>
            <person name="Kronenwerth M."/>
            <person name="Shi Y.M."/>
            <person name="Simonyi S."/>
            <person name="Grun P."/>
            <person name="Shapiro-Ilan D."/>
            <person name="Pidot S.J."/>
            <person name="Stinear T.P."/>
            <person name="Ebersberger I."/>
            <person name="Bode H.B."/>
        </authorList>
    </citation>
    <scope>NUCLEOTIDE SEQUENCE [LARGE SCALE GENOMIC DNA]</scope>
    <source>
        <strain evidence="1 2">DSM 22670</strain>
    </source>
</reference>
<dbReference type="RefSeq" id="WP_167383257.1">
    <property type="nucleotide sequence ID" value="NZ_NJAK01000001.1"/>
</dbReference>
<keyword evidence="2" id="KW-1185">Reference proteome</keyword>
<protein>
    <submittedName>
        <fullName evidence="1">Uncharacterized protein</fullName>
    </submittedName>
</protein>
<evidence type="ECO:0000313" key="1">
    <source>
        <dbReference type="EMBL" id="PHM63005.1"/>
    </source>
</evidence>
<proteinExistence type="predicted"/>
<accession>A0A2D0KI70</accession>
<organism evidence="1 2">
    <name type="scientific">Xenorhabdus ishibashii</name>
    <dbReference type="NCBI Taxonomy" id="1034471"/>
    <lineage>
        <taxon>Bacteria</taxon>
        <taxon>Pseudomonadati</taxon>
        <taxon>Pseudomonadota</taxon>
        <taxon>Gammaproteobacteria</taxon>
        <taxon>Enterobacterales</taxon>
        <taxon>Morganellaceae</taxon>
        <taxon>Xenorhabdus</taxon>
    </lineage>
</organism>
<dbReference type="AlphaFoldDB" id="A0A2D0KI70"/>